<feature type="modified residue" description="4-aspartylphosphate" evidence="1">
    <location>
        <position position="88"/>
    </location>
</feature>
<dbReference type="InterPro" id="IPR029787">
    <property type="entry name" value="Nucleotide_cyclase"/>
</dbReference>
<name>A0A3Q9BQ87_9BURK</name>
<feature type="domain" description="GGDEF" evidence="4">
    <location>
        <begin position="355"/>
        <end position="484"/>
    </location>
</feature>
<dbReference type="Gene3D" id="3.30.70.270">
    <property type="match status" value="1"/>
</dbReference>
<dbReference type="NCBIfam" id="TIGR00254">
    <property type="entry name" value="GGDEF"/>
    <property type="match status" value="1"/>
</dbReference>
<dbReference type="PROSITE" id="PS50110">
    <property type="entry name" value="RESPONSE_REGULATORY"/>
    <property type="match status" value="1"/>
</dbReference>
<dbReference type="PANTHER" id="PTHR33121:SF70">
    <property type="entry name" value="SIGNALING PROTEIN YKOW"/>
    <property type="match status" value="1"/>
</dbReference>
<organism evidence="5 6">
    <name type="scientific">Undibacterium parvum</name>
    <dbReference type="NCBI Taxonomy" id="401471"/>
    <lineage>
        <taxon>Bacteria</taxon>
        <taxon>Pseudomonadati</taxon>
        <taxon>Pseudomonadota</taxon>
        <taxon>Betaproteobacteria</taxon>
        <taxon>Burkholderiales</taxon>
        <taxon>Oxalobacteraceae</taxon>
        <taxon>Undibacterium</taxon>
    </lineage>
</organism>
<dbReference type="InterPro" id="IPR001633">
    <property type="entry name" value="EAL_dom"/>
</dbReference>
<dbReference type="PROSITE" id="PS50887">
    <property type="entry name" value="GGDEF"/>
    <property type="match status" value="1"/>
</dbReference>
<dbReference type="Gene3D" id="3.40.50.2300">
    <property type="match status" value="1"/>
</dbReference>
<evidence type="ECO:0000259" key="2">
    <source>
        <dbReference type="PROSITE" id="PS50110"/>
    </source>
</evidence>
<dbReference type="SMART" id="SM00052">
    <property type="entry name" value="EAL"/>
    <property type="match status" value="1"/>
</dbReference>
<dbReference type="InterPro" id="IPR043128">
    <property type="entry name" value="Rev_trsase/Diguanyl_cyclase"/>
</dbReference>
<evidence type="ECO:0000313" key="5">
    <source>
        <dbReference type="EMBL" id="AZP11960.1"/>
    </source>
</evidence>
<reference evidence="5 6" key="1">
    <citation type="journal article" date="2011" name="Int. J. Syst. Evol. Microbiol.">
        <title>Description of Undibacterium oligocarboniphilum sp. nov., isolated from purified water, and Undibacterium pigrum strain CCUG 49012 as the type strain of Undibacterium parvum sp. nov., and emended descriptions of the genus Undibacterium and the species Undibacterium pigrum.</title>
        <authorList>
            <person name="Eder W."/>
            <person name="Wanner G."/>
            <person name="Ludwig W."/>
            <person name="Busse H.J."/>
            <person name="Ziemke-Kageler F."/>
            <person name="Lang E."/>
        </authorList>
    </citation>
    <scope>NUCLEOTIDE SEQUENCE [LARGE SCALE GENOMIC DNA]</scope>
    <source>
        <strain evidence="5 6">DSM 23061</strain>
    </source>
</reference>
<protein>
    <submittedName>
        <fullName evidence="5">EAL domain-containing protein</fullName>
    </submittedName>
</protein>
<dbReference type="InterPro" id="IPR050706">
    <property type="entry name" value="Cyclic-di-GMP_PDE-like"/>
</dbReference>
<feature type="domain" description="Response regulatory" evidence="2">
    <location>
        <begin position="33"/>
        <end position="157"/>
    </location>
</feature>
<dbReference type="EMBL" id="CP034464">
    <property type="protein sequence ID" value="AZP11960.1"/>
    <property type="molecule type" value="Genomic_DNA"/>
</dbReference>
<dbReference type="InterPro" id="IPR000160">
    <property type="entry name" value="GGDEF_dom"/>
</dbReference>
<dbReference type="CDD" id="cd01948">
    <property type="entry name" value="EAL"/>
    <property type="match status" value="1"/>
</dbReference>
<evidence type="ECO:0000313" key="6">
    <source>
        <dbReference type="Proteomes" id="UP000275663"/>
    </source>
</evidence>
<dbReference type="GO" id="GO:0000160">
    <property type="term" value="P:phosphorelay signal transduction system"/>
    <property type="evidence" value="ECO:0007669"/>
    <property type="project" value="InterPro"/>
</dbReference>
<feature type="domain" description="EAL" evidence="3">
    <location>
        <begin position="491"/>
        <end position="744"/>
    </location>
</feature>
<keyword evidence="6" id="KW-1185">Reference proteome</keyword>
<dbReference type="RefSeq" id="WP_126127342.1">
    <property type="nucleotide sequence ID" value="NZ_CP034464.1"/>
</dbReference>
<proteinExistence type="predicted"/>
<evidence type="ECO:0000259" key="3">
    <source>
        <dbReference type="PROSITE" id="PS50883"/>
    </source>
</evidence>
<gene>
    <name evidence="5" type="ORF">EJN92_08050</name>
</gene>
<dbReference type="PANTHER" id="PTHR33121">
    <property type="entry name" value="CYCLIC DI-GMP PHOSPHODIESTERASE PDEF"/>
    <property type="match status" value="1"/>
</dbReference>
<dbReference type="SMART" id="SM00267">
    <property type="entry name" value="GGDEF"/>
    <property type="match status" value="1"/>
</dbReference>
<dbReference type="AlphaFoldDB" id="A0A3Q9BQ87"/>
<dbReference type="OrthoDB" id="9813903at2"/>
<accession>A0A3Q9BQ87</accession>
<dbReference type="Pfam" id="PF00990">
    <property type="entry name" value="GGDEF"/>
    <property type="match status" value="1"/>
</dbReference>
<dbReference type="Gene3D" id="3.20.20.450">
    <property type="entry name" value="EAL domain"/>
    <property type="match status" value="1"/>
</dbReference>
<dbReference type="InterPro" id="IPR001789">
    <property type="entry name" value="Sig_transdc_resp-reg_receiver"/>
</dbReference>
<dbReference type="CDD" id="cd01949">
    <property type="entry name" value="GGDEF"/>
    <property type="match status" value="1"/>
</dbReference>
<dbReference type="InterPro" id="IPR035919">
    <property type="entry name" value="EAL_sf"/>
</dbReference>
<sequence length="753" mass="84245">MSNNLFGQDDDALFIEEDVLDPALSHLAQRVWKIAIVDDDEDVHRATEFALLDVKILNRQLAFIHTYSKAETRERFAQESEIAVVLLDVVMETEQAGLELVSFIRDELKWRDTRIILRTGQPGYAPEEDAIRDYDINDYKTKNELTRKKLLTALTAAIRSYDQIRTIDASRRGLHQIIVSSASFSVEDGIHGFASGVITQIAALCGVPPEGLLCAQGDYPDQTGHSTRFSVIASAGHYSKLMNCPIDDIEIKEIRESLKHALTNRVSIFNQKNMTLYFSGQGNRPVAAYIDLPYALSEIDQQLLEVFCSNLGVCLDNLGLVTQLKSHAYRDQLLMLPNRLKFIEQIDDALQKQLAQQMLVLIDIDDFAEINDVLGHHYGDLMLRAVANRLQESLGADIFLARISGDVFGLLGAQDALQPDKLQDLFSSMFLIEDTAHSVSMSMGIVELDGYANTGADALKDASIALKRTKGHQRGSHTIFTREMGIEIRERARLMQHLHKAFDADRLFLAYQPQVDLNSRRLIGFEALLRWRTDEGLMIPPNDFIPLAEHSGLIISLGAWVLRTACHAMVLLQEAGLAPDRMGVNVSVIQFRQPDFIHIVETALSDTGLQPQFLELEITESVTMAGAEVFEESLAKFKQMGVQIAIDDFGTGFSSLSYLDKLPVDRLKIDRAFVNQIDSPDGPRIAELITQLGKKLGLQLIAEGIETEHHWQVLRDMGCHEGQGFLIAKPMIEADMIGWIQNWNSQAATDFSI</sequence>
<dbReference type="Pfam" id="PF11849">
    <property type="entry name" value="DUF3369"/>
    <property type="match status" value="1"/>
</dbReference>
<dbReference type="Pfam" id="PF00563">
    <property type="entry name" value="EAL"/>
    <property type="match status" value="1"/>
</dbReference>
<dbReference type="SUPFAM" id="SSF52172">
    <property type="entry name" value="CheY-like"/>
    <property type="match status" value="1"/>
</dbReference>
<dbReference type="Proteomes" id="UP000275663">
    <property type="component" value="Chromosome"/>
</dbReference>
<dbReference type="KEGG" id="upv:EJN92_08050"/>
<evidence type="ECO:0000256" key="1">
    <source>
        <dbReference type="PROSITE-ProRule" id="PRU00169"/>
    </source>
</evidence>
<dbReference type="SUPFAM" id="SSF55073">
    <property type="entry name" value="Nucleotide cyclase"/>
    <property type="match status" value="1"/>
</dbReference>
<dbReference type="InterPro" id="IPR011006">
    <property type="entry name" value="CheY-like_superfamily"/>
</dbReference>
<dbReference type="InterPro" id="IPR021800">
    <property type="entry name" value="DUF3369"/>
</dbReference>
<evidence type="ECO:0000259" key="4">
    <source>
        <dbReference type="PROSITE" id="PS50887"/>
    </source>
</evidence>
<dbReference type="GO" id="GO:0071111">
    <property type="term" value="F:cyclic-guanylate-specific phosphodiesterase activity"/>
    <property type="evidence" value="ECO:0007669"/>
    <property type="project" value="InterPro"/>
</dbReference>
<dbReference type="SUPFAM" id="SSF141868">
    <property type="entry name" value="EAL domain-like"/>
    <property type="match status" value="1"/>
</dbReference>
<keyword evidence="1" id="KW-0597">Phosphoprotein</keyword>
<dbReference type="PROSITE" id="PS50883">
    <property type="entry name" value="EAL"/>
    <property type="match status" value="1"/>
</dbReference>